<reference evidence="5" key="1">
    <citation type="journal article" date="2018" name="J. Phycol.">
        <title>The complete chloroplast and mitochondrial genomes of the diatom Nitzschia palea (Bacillariophyceae) demonstrate high sequence similarity to the endosymbiont organelles of the dinotom Durinskia baltica.</title>
        <authorList>
            <person name="Crowell R.M."/>
            <person name="Nienow J.A."/>
            <person name="Bruce Cahoon A."/>
        </authorList>
    </citation>
    <scope>NUCLEOTIDE SEQUENCE</scope>
</reference>
<organism evidence="5">
    <name type="scientific">Nitzschia palea</name>
    <dbReference type="NCBI Taxonomy" id="303400"/>
    <lineage>
        <taxon>Eukaryota</taxon>
        <taxon>Sar</taxon>
        <taxon>Stramenopiles</taxon>
        <taxon>Ochrophyta</taxon>
        <taxon>Bacillariophyta</taxon>
        <taxon>Bacillariophyceae</taxon>
        <taxon>Bacillariophycidae</taxon>
        <taxon>Bacillariales</taxon>
        <taxon>Bacillariaceae</taxon>
        <taxon>Nitzschia</taxon>
    </lineage>
</organism>
<keyword evidence="5" id="KW-0496">Mitochondrion</keyword>
<dbReference type="InterPro" id="IPR057258">
    <property type="entry name" value="Ribosomal_uS3"/>
</dbReference>
<feature type="domain" description="Small ribosomal subunit protein uS3 C-terminal" evidence="4">
    <location>
        <begin position="262"/>
        <end position="334"/>
    </location>
</feature>
<dbReference type="GO" id="GO:0005739">
    <property type="term" value="C:mitochondrion"/>
    <property type="evidence" value="ECO:0007669"/>
    <property type="project" value="UniProtKB-SubCell"/>
</dbReference>
<dbReference type="SUPFAM" id="SSF54821">
    <property type="entry name" value="Ribosomal protein S3 C-terminal domain"/>
    <property type="match status" value="1"/>
</dbReference>
<dbReference type="SUPFAM" id="SSF54814">
    <property type="entry name" value="Prokaryotic type KH domain (KH-domain type II)"/>
    <property type="match status" value="1"/>
</dbReference>
<dbReference type="EMBL" id="MH297491">
    <property type="protein sequence ID" value="AZP79199.1"/>
    <property type="molecule type" value="Genomic_DNA"/>
</dbReference>
<gene>
    <name evidence="5" type="primary">rps3</name>
</gene>
<sequence length="338" mass="39109">MGQKINPNIFRLGINKKWKTEFFEKKRYELPLYTFKDLEIKGYVQRFLEKQGIILHDYKQYYSNSTLHLYISYFVLPEFILGKKSKVNKLNLVNKSSGAVKLVMNGNLLNSSSKIQMPQPNLFKAQPAPDYYDLRKYLSSHSDFFRLPMQIPASIKQGKNSARYLKVEGVLINLFKVLSLFTKNRFNITINFCCLNKNLSFLKKIQTKNLVLLQKFKGTPFLTEGIELLFYTLYVSNSANLLAKFISIQIKKVKRHKFFLSFLKQALTILMKFSFSKVKGIKIMVKGRLNGVPRAKHKTVSIGDVPVQSINEIVDYSQITIHNSNGSYGVKVWIIEKS</sequence>
<proteinExistence type="inferred from homology"/>
<evidence type="ECO:0000313" key="5">
    <source>
        <dbReference type="EMBL" id="AZP79199.1"/>
    </source>
</evidence>
<name>A0A3S9K9T1_9STRA</name>
<evidence type="ECO:0000256" key="3">
    <source>
        <dbReference type="ARBA" id="ARBA00023274"/>
    </source>
</evidence>
<dbReference type="Gene3D" id="3.30.1140.32">
    <property type="entry name" value="Ribosomal protein S3, C-terminal domain"/>
    <property type="match status" value="1"/>
</dbReference>
<dbReference type="GO" id="GO:0006412">
    <property type="term" value="P:translation"/>
    <property type="evidence" value="ECO:0007669"/>
    <property type="project" value="InterPro"/>
</dbReference>
<dbReference type="AlphaFoldDB" id="A0A3S9K9T1"/>
<protein>
    <submittedName>
        <fullName evidence="5">Ribosomal protein S3</fullName>
    </submittedName>
</protein>
<keyword evidence="2 5" id="KW-0689">Ribosomal protein</keyword>
<dbReference type="InterPro" id="IPR036419">
    <property type="entry name" value="Ribosomal_S3_C_sf"/>
</dbReference>
<dbReference type="Pfam" id="PF00189">
    <property type="entry name" value="Ribosomal_S3_C"/>
    <property type="match status" value="1"/>
</dbReference>
<dbReference type="GO" id="GO:0003735">
    <property type="term" value="F:structural constituent of ribosome"/>
    <property type="evidence" value="ECO:0007669"/>
    <property type="project" value="InterPro"/>
</dbReference>
<evidence type="ECO:0000259" key="4">
    <source>
        <dbReference type="Pfam" id="PF00189"/>
    </source>
</evidence>
<accession>A0A3S9K9T1</accession>
<dbReference type="GO" id="GO:0003723">
    <property type="term" value="F:RNA binding"/>
    <property type="evidence" value="ECO:0007669"/>
    <property type="project" value="InterPro"/>
</dbReference>
<geneLocation type="mitochondrion" evidence="5"/>
<dbReference type="GO" id="GO:0022627">
    <property type="term" value="C:cytosolic small ribosomal subunit"/>
    <property type="evidence" value="ECO:0007669"/>
    <property type="project" value="TreeGrafter"/>
</dbReference>
<evidence type="ECO:0000256" key="1">
    <source>
        <dbReference type="ARBA" id="ARBA00010761"/>
    </source>
</evidence>
<dbReference type="PANTHER" id="PTHR11760">
    <property type="entry name" value="30S/40S RIBOSOMAL PROTEIN S3"/>
    <property type="match status" value="1"/>
</dbReference>
<dbReference type="InterPro" id="IPR009019">
    <property type="entry name" value="KH_sf_prok-type"/>
</dbReference>
<dbReference type="InterPro" id="IPR001351">
    <property type="entry name" value="Ribosomal_uS3_C"/>
</dbReference>
<comment type="similarity">
    <text evidence="1">Belongs to the universal ribosomal protein uS3 family.</text>
</comment>
<keyword evidence="3" id="KW-0687">Ribonucleoprotein</keyword>
<evidence type="ECO:0000256" key="2">
    <source>
        <dbReference type="ARBA" id="ARBA00022980"/>
    </source>
</evidence>
<dbReference type="PANTHER" id="PTHR11760:SF19">
    <property type="entry name" value="SMALL RIBOSOMAL SUBUNIT PROTEIN US3C"/>
    <property type="match status" value="1"/>
</dbReference>